<organism evidence="1 2">
    <name type="scientific">Hirsutella rhossiliensis</name>
    <dbReference type="NCBI Taxonomy" id="111463"/>
    <lineage>
        <taxon>Eukaryota</taxon>
        <taxon>Fungi</taxon>
        <taxon>Dikarya</taxon>
        <taxon>Ascomycota</taxon>
        <taxon>Pezizomycotina</taxon>
        <taxon>Sordariomycetes</taxon>
        <taxon>Hypocreomycetidae</taxon>
        <taxon>Hypocreales</taxon>
        <taxon>Ophiocordycipitaceae</taxon>
        <taxon>Hirsutella</taxon>
    </lineage>
</organism>
<proteinExistence type="predicted"/>
<gene>
    <name evidence="1" type="ORF">HRG_03950</name>
</gene>
<dbReference type="AlphaFoldDB" id="A0A9P8N328"/>
<name>A0A9P8N328_9HYPO</name>
<dbReference type="EMBL" id="JAIZPD010000003">
    <property type="protein sequence ID" value="KAH0965934.1"/>
    <property type="molecule type" value="Genomic_DNA"/>
</dbReference>
<reference evidence="1" key="1">
    <citation type="submission" date="2021-09" db="EMBL/GenBank/DDBJ databases">
        <title>A high-quality genome of the endoparasitic fungus Hirsutella rhossiliensis with a comparison of Hirsutella genomes reveals transposable elements contributing to genome size variation.</title>
        <authorList>
            <person name="Lin R."/>
            <person name="Jiao Y."/>
            <person name="Sun X."/>
            <person name="Ling J."/>
            <person name="Xie B."/>
            <person name="Cheng X."/>
        </authorList>
    </citation>
    <scope>NUCLEOTIDE SEQUENCE</scope>
    <source>
        <strain evidence="1">HR02</strain>
    </source>
</reference>
<evidence type="ECO:0000313" key="1">
    <source>
        <dbReference type="EMBL" id="KAH0965934.1"/>
    </source>
</evidence>
<evidence type="ECO:0000313" key="2">
    <source>
        <dbReference type="Proteomes" id="UP000824596"/>
    </source>
</evidence>
<keyword evidence="2" id="KW-1185">Reference proteome</keyword>
<dbReference type="OrthoDB" id="5075004at2759"/>
<dbReference type="RefSeq" id="XP_044723447.1">
    <property type="nucleotide sequence ID" value="XM_044862421.1"/>
</dbReference>
<protein>
    <submittedName>
        <fullName evidence="1">Uncharacterized protein</fullName>
    </submittedName>
</protein>
<comment type="caution">
    <text evidence="1">The sequence shown here is derived from an EMBL/GenBank/DDBJ whole genome shotgun (WGS) entry which is preliminary data.</text>
</comment>
<accession>A0A9P8N328</accession>
<dbReference type="Proteomes" id="UP000824596">
    <property type="component" value="Unassembled WGS sequence"/>
</dbReference>
<sequence>MNAAALGPLGQAGDQEKPKWLLVGIQQERLPDPDVNELERHLPVILQAMLQDSGDDAKAIGEAAQRILSYYHELVAESVNRQQREDRGVVGFLNEDPDLEFYDEAIGIPLEQYWNMCQVPLYNGCQIDELRDSCNYVVSVSALFAKFLAAGILTARIRQFAAIQLAESRAPRVEGKAPALERTRRWCWAAAAAHYILLAGNAVAEAVRFPSTQPQIHALGEAEWKASMAQLKHLAETVPEEADRGLKGNAQRAYERMGELLPELARESLAEEPE</sequence>
<dbReference type="GeneID" id="68353079"/>